<dbReference type="InterPro" id="IPR023606">
    <property type="entry name" value="CoA-Trfase_III_dom_1_sf"/>
</dbReference>
<feature type="compositionally biased region" description="Low complexity" evidence="2">
    <location>
        <begin position="226"/>
        <end position="237"/>
    </location>
</feature>
<dbReference type="PANTHER" id="PTHR48207">
    <property type="entry name" value="SUCCINATE--HYDROXYMETHYLGLUTARATE COA-TRANSFERASE"/>
    <property type="match status" value="1"/>
</dbReference>
<dbReference type="InterPro" id="IPR044855">
    <property type="entry name" value="CoA-Trfase_III_dom3_sf"/>
</dbReference>
<dbReference type="Pfam" id="PF02515">
    <property type="entry name" value="CoA_transf_3"/>
    <property type="match status" value="2"/>
</dbReference>
<evidence type="ECO:0000256" key="1">
    <source>
        <dbReference type="ARBA" id="ARBA00022679"/>
    </source>
</evidence>
<proteinExistence type="predicted"/>
<dbReference type="Proteomes" id="UP000555407">
    <property type="component" value="Unassembled WGS sequence"/>
</dbReference>
<organism evidence="3 4">
    <name type="scientific">Kribbella shirazensis</name>
    <dbReference type="NCBI Taxonomy" id="1105143"/>
    <lineage>
        <taxon>Bacteria</taxon>
        <taxon>Bacillati</taxon>
        <taxon>Actinomycetota</taxon>
        <taxon>Actinomycetes</taxon>
        <taxon>Propionibacteriales</taxon>
        <taxon>Kribbellaceae</taxon>
        <taxon>Kribbella</taxon>
    </lineage>
</organism>
<dbReference type="GO" id="GO:0008410">
    <property type="term" value="F:CoA-transferase activity"/>
    <property type="evidence" value="ECO:0007669"/>
    <property type="project" value="TreeGrafter"/>
</dbReference>
<feature type="region of interest" description="Disordered" evidence="2">
    <location>
        <begin position="311"/>
        <end position="339"/>
    </location>
</feature>
<evidence type="ECO:0000313" key="4">
    <source>
        <dbReference type="Proteomes" id="UP000555407"/>
    </source>
</evidence>
<keyword evidence="1 3" id="KW-0808">Transferase</keyword>
<dbReference type="Gene3D" id="3.30.1540.10">
    <property type="entry name" value="formyl-coa transferase, domain 3"/>
    <property type="match status" value="1"/>
</dbReference>
<feature type="region of interest" description="Disordered" evidence="2">
    <location>
        <begin position="219"/>
        <end position="254"/>
    </location>
</feature>
<sequence length="467" mass="49007">MRAEDLPLAGVVVLDFSQFLAGPVAALRLADLGARVIKIERPVTGEIGRTLAFAGRWADEDTISFHAMNRNKGAVVADLKDPADLERVKSLVARADVVIHNFRPGVMERIGLDYESVRTLNPGIVYAAASGYGTEGPWSTRPGQDLLAQSISGLTWATRPDRPTTVGLSLADHLLSCHLAQGVTALLVRKVRTGQGGLIESSLLEAMLDLQANRLTTHLNTPARSPDLTGPDPTGPDQSPTAPEGSRHTTTARPANAHTAVGSSVGEGLDSFSATGDWLLPARLYPTANGHLAIAPTPLATLTRALHDDEPAATGRGVGEGPRTGEVRESWLSGGPPRGEAGEVEAWVAQRLLRADTGQWVDVLGAAGIDCAPLLTLDELLASAEFAAVEMTQTVVRPPVEKGGRPLRLTTTRSPIRIDGEVLRNDRAAPRLGAQGNLREGAGPLLAEPSGAVASGAGLDLEDERGG</sequence>
<dbReference type="InterPro" id="IPR003673">
    <property type="entry name" value="CoA-Trfase_fam_III"/>
</dbReference>
<name>A0A7X6A2K0_9ACTN</name>
<feature type="region of interest" description="Disordered" evidence="2">
    <location>
        <begin position="433"/>
        <end position="467"/>
    </location>
</feature>
<dbReference type="PANTHER" id="PTHR48207:SF4">
    <property type="entry name" value="BLL6097 PROTEIN"/>
    <property type="match status" value="1"/>
</dbReference>
<dbReference type="Gene3D" id="3.40.50.10540">
    <property type="entry name" value="Crotonobetainyl-coa:carnitine coa-transferase, domain 1"/>
    <property type="match status" value="1"/>
</dbReference>
<dbReference type="RefSeq" id="WP_167210217.1">
    <property type="nucleotide sequence ID" value="NZ_JAASRO010000001.1"/>
</dbReference>
<protein>
    <submittedName>
        <fullName evidence="3">Crotonobetainyl-CoA:carnitine CoA-transferase CaiB-like acyl-CoA transferase</fullName>
    </submittedName>
</protein>
<dbReference type="EMBL" id="JAASRO010000001">
    <property type="protein sequence ID" value="NIK59015.1"/>
    <property type="molecule type" value="Genomic_DNA"/>
</dbReference>
<evidence type="ECO:0000313" key="3">
    <source>
        <dbReference type="EMBL" id="NIK59015.1"/>
    </source>
</evidence>
<keyword evidence="4" id="KW-1185">Reference proteome</keyword>
<comment type="caution">
    <text evidence="3">The sequence shown here is derived from an EMBL/GenBank/DDBJ whole genome shotgun (WGS) entry which is preliminary data.</text>
</comment>
<dbReference type="AlphaFoldDB" id="A0A7X6A2K0"/>
<reference evidence="3 4" key="1">
    <citation type="submission" date="2020-03" db="EMBL/GenBank/DDBJ databases">
        <title>Sequencing the genomes of 1000 actinobacteria strains.</title>
        <authorList>
            <person name="Klenk H.-P."/>
        </authorList>
    </citation>
    <scope>NUCLEOTIDE SEQUENCE [LARGE SCALE GENOMIC DNA]</scope>
    <source>
        <strain evidence="3 4">DSM 45490</strain>
    </source>
</reference>
<dbReference type="SUPFAM" id="SSF89796">
    <property type="entry name" value="CoA-transferase family III (CaiB/BaiF)"/>
    <property type="match status" value="1"/>
</dbReference>
<gene>
    <name evidence="3" type="ORF">BJY22_004732</name>
</gene>
<accession>A0A7X6A2K0</accession>
<dbReference type="InterPro" id="IPR050483">
    <property type="entry name" value="CoA-transferase_III_domain"/>
</dbReference>
<evidence type="ECO:0000256" key="2">
    <source>
        <dbReference type="SAM" id="MobiDB-lite"/>
    </source>
</evidence>